<name>A0A0G0PRF7_9BACT</name>
<dbReference type="AlphaFoldDB" id="A0A0G0PRF7"/>
<accession>A0A0G0PRF7</accession>
<comment type="caution">
    <text evidence="2">The sequence shown here is derived from an EMBL/GenBank/DDBJ whole genome shotgun (WGS) entry which is preliminary data.</text>
</comment>
<gene>
    <name evidence="2" type="ORF">UT63_C0094G0005</name>
</gene>
<proteinExistence type="predicted"/>
<dbReference type="Gene3D" id="3.40.109.10">
    <property type="entry name" value="NADH Oxidase"/>
    <property type="match status" value="1"/>
</dbReference>
<reference evidence="2 3" key="1">
    <citation type="journal article" date="2015" name="Nature">
        <title>rRNA introns, odd ribosomes, and small enigmatic genomes across a large radiation of phyla.</title>
        <authorList>
            <person name="Brown C.T."/>
            <person name="Hug L.A."/>
            <person name="Thomas B.C."/>
            <person name="Sharon I."/>
            <person name="Castelle C.J."/>
            <person name="Singh A."/>
            <person name="Wilkins M.J."/>
            <person name="Williams K.H."/>
            <person name="Banfield J.F."/>
        </authorList>
    </citation>
    <scope>NUCLEOTIDE SEQUENCE [LARGE SCALE GENOMIC DNA]</scope>
</reference>
<dbReference type="InterPro" id="IPR029479">
    <property type="entry name" value="Nitroreductase"/>
</dbReference>
<protein>
    <recommendedName>
        <fullName evidence="1">Nitroreductase domain-containing protein</fullName>
    </recommendedName>
</protein>
<dbReference type="PANTHER" id="PTHR23026:SF123">
    <property type="entry name" value="NAD(P)H NITROREDUCTASE RV3131-RELATED"/>
    <property type="match status" value="1"/>
</dbReference>
<evidence type="ECO:0000259" key="1">
    <source>
        <dbReference type="Pfam" id="PF00881"/>
    </source>
</evidence>
<dbReference type="EMBL" id="LBXN01000094">
    <property type="protein sequence ID" value="KKR30724.1"/>
    <property type="molecule type" value="Genomic_DNA"/>
</dbReference>
<evidence type="ECO:0000313" key="3">
    <source>
        <dbReference type="Proteomes" id="UP000034539"/>
    </source>
</evidence>
<dbReference type="GO" id="GO:0016491">
    <property type="term" value="F:oxidoreductase activity"/>
    <property type="evidence" value="ECO:0007669"/>
    <property type="project" value="InterPro"/>
</dbReference>
<dbReference type="Proteomes" id="UP000034539">
    <property type="component" value="Unassembled WGS sequence"/>
</dbReference>
<dbReference type="Pfam" id="PF00881">
    <property type="entry name" value="Nitroreductase"/>
    <property type="match status" value="1"/>
</dbReference>
<dbReference type="SUPFAM" id="SSF55469">
    <property type="entry name" value="FMN-dependent nitroreductase-like"/>
    <property type="match status" value="1"/>
</dbReference>
<dbReference type="PANTHER" id="PTHR23026">
    <property type="entry name" value="NADPH NITROREDUCTASE"/>
    <property type="match status" value="1"/>
</dbReference>
<feature type="domain" description="Nitroreductase" evidence="1">
    <location>
        <begin position="7"/>
        <end position="167"/>
    </location>
</feature>
<dbReference type="InterPro" id="IPR050627">
    <property type="entry name" value="Nitroreductase/BluB"/>
</dbReference>
<sequence length="189" mass="21223">MDLFEAIKGRRSIRRFKPDQVDKSVISEIIEAASWSPSFLDHQNWYFAVLTGKEKERLYTFLKERFEQILQAMEEELSERVKTITSQFLVASGRAPVVIAVFSEISSATSPNAITSVAAAIQNLLLAAHSKGLGACWTSGVIYVSEDVGNFLSILDKELVALITLGYPDENPNPLPRKRDKIEWRGFDD</sequence>
<dbReference type="InterPro" id="IPR000415">
    <property type="entry name" value="Nitroreductase-like"/>
</dbReference>
<evidence type="ECO:0000313" key="2">
    <source>
        <dbReference type="EMBL" id="KKR30724.1"/>
    </source>
</evidence>
<organism evidence="2 3">
    <name type="scientific">Candidatus Gottesmanbacteria bacterium GW2011_GWC2_39_8</name>
    <dbReference type="NCBI Taxonomy" id="1618450"/>
    <lineage>
        <taxon>Bacteria</taxon>
        <taxon>Candidatus Gottesmaniibacteriota</taxon>
    </lineage>
</organism>